<evidence type="ECO:0000313" key="2">
    <source>
        <dbReference type="Proteomes" id="UP000066049"/>
    </source>
</evidence>
<organism evidence="1 2">
    <name type="scientific">Campylobacter concisus</name>
    <dbReference type="NCBI Taxonomy" id="199"/>
    <lineage>
        <taxon>Bacteria</taxon>
        <taxon>Pseudomonadati</taxon>
        <taxon>Campylobacterota</taxon>
        <taxon>Epsilonproteobacteria</taxon>
        <taxon>Campylobacterales</taxon>
        <taxon>Campylobacteraceae</taxon>
        <taxon>Campylobacter</taxon>
    </lineage>
</organism>
<accession>A0A0M4SB70</accession>
<gene>
    <name evidence="1" type="ORF">CCON33237_0759</name>
</gene>
<dbReference type="GeneID" id="28662433"/>
<dbReference type="Proteomes" id="UP000066049">
    <property type="component" value="Chromosome"/>
</dbReference>
<dbReference type="RefSeq" id="WP_054196465.1">
    <property type="nucleotide sequence ID" value="NZ_CABMKQ010000034.1"/>
</dbReference>
<reference evidence="2" key="1">
    <citation type="submission" date="2015-08" db="EMBL/GenBank/DDBJ databases">
        <title>Comparative genomics of the Campylobacter concisus group.</title>
        <authorList>
            <person name="Miller W.G."/>
            <person name="Yee E."/>
            <person name="Chapman M.H."/>
            <person name="Huynh S."/>
            <person name="Bono J.L."/>
            <person name="On S.L.W."/>
            <person name="St Leger J."/>
            <person name="Foster G."/>
            <person name="Parker C.T."/>
        </authorList>
    </citation>
    <scope>NUCLEOTIDE SEQUENCE [LARGE SCALE GENOMIC DNA]</scope>
    <source>
        <strain evidence="2">ATCC 33237</strain>
    </source>
</reference>
<dbReference type="PATRIC" id="fig|199.248.peg.787"/>
<protein>
    <submittedName>
        <fullName evidence="1">Uncharacterized protein</fullName>
    </submittedName>
</protein>
<dbReference type="AlphaFoldDB" id="A0A0M4SB70"/>
<dbReference type="KEGG" id="ccoc:CCON33237_0759"/>
<name>A0A0M4SB70_9BACT</name>
<evidence type="ECO:0000313" key="1">
    <source>
        <dbReference type="EMBL" id="ALF47447.1"/>
    </source>
</evidence>
<proteinExistence type="predicted"/>
<sequence length="190" mass="21636">MKKFIILLLAVAGFCNDFKVVNIDGKEIKFKLTQSELYQDQRLVISNYDVKDSNVSIIFVDKDGNKSDIMSVQAKKLNEISEYIFSYDRGIKVMKFSSKKPICEALEKEEPINLSVLDARYFDGNQISSYAFSVDIVGQKRENFVERKDYYIDAAANVMVTLEALSIKNIAKDIKMGQLLLAKGMCLTKR</sequence>
<dbReference type="EMBL" id="CP012541">
    <property type="protein sequence ID" value="ALF47447.1"/>
    <property type="molecule type" value="Genomic_DNA"/>
</dbReference>